<evidence type="ECO:0000313" key="2">
    <source>
        <dbReference type="Proteomes" id="UP000515180"/>
    </source>
</evidence>
<dbReference type="InterPro" id="IPR043128">
    <property type="entry name" value="Rev_trsase/Diguanyl_cyclase"/>
</dbReference>
<dbReference type="Proteomes" id="UP000515180">
    <property type="component" value="Unplaced"/>
</dbReference>
<feature type="compositionally biased region" description="Polar residues" evidence="1">
    <location>
        <begin position="124"/>
        <end position="134"/>
    </location>
</feature>
<dbReference type="OrthoDB" id="420169at2759"/>
<keyword evidence="2" id="KW-1185">Reference proteome</keyword>
<dbReference type="AlphaFoldDB" id="A0A6P8L5M0"/>
<reference evidence="3" key="1">
    <citation type="submission" date="2025-08" db="UniProtKB">
        <authorList>
            <consortium name="RefSeq"/>
        </authorList>
    </citation>
    <scope>IDENTIFICATION</scope>
</reference>
<accession>A0A6P8L5M0</accession>
<feature type="compositionally biased region" description="Basic and acidic residues" evidence="1">
    <location>
        <begin position="19"/>
        <end position="31"/>
    </location>
</feature>
<dbReference type="Gene3D" id="3.30.70.270">
    <property type="match status" value="1"/>
</dbReference>
<feature type="compositionally biased region" description="Basic and acidic residues" evidence="1">
    <location>
        <begin position="106"/>
        <end position="123"/>
    </location>
</feature>
<evidence type="ECO:0000256" key="1">
    <source>
        <dbReference type="SAM" id="MobiDB-lite"/>
    </source>
</evidence>
<dbReference type="Gene3D" id="3.10.10.10">
    <property type="entry name" value="HIV Type 1 Reverse Transcriptase, subunit A, domain 1"/>
    <property type="match status" value="1"/>
</dbReference>
<name>A0A6P8L5M0_BOMIM</name>
<dbReference type="GeneID" id="117152291"/>
<protein>
    <submittedName>
        <fullName evidence="3">Uncharacterized protein LOC117152291</fullName>
    </submittedName>
</protein>
<feature type="region of interest" description="Disordered" evidence="1">
    <location>
        <begin position="106"/>
        <end position="142"/>
    </location>
</feature>
<proteinExistence type="predicted"/>
<evidence type="ECO:0000313" key="3">
    <source>
        <dbReference type="RefSeq" id="XP_033179335.1"/>
    </source>
</evidence>
<organism evidence="2 3">
    <name type="scientific">Bombus impatiens</name>
    <name type="common">Bumblebee</name>
    <dbReference type="NCBI Taxonomy" id="132113"/>
    <lineage>
        <taxon>Eukaryota</taxon>
        <taxon>Metazoa</taxon>
        <taxon>Ecdysozoa</taxon>
        <taxon>Arthropoda</taxon>
        <taxon>Hexapoda</taxon>
        <taxon>Insecta</taxon>
        <taxon>Pterygota</taxon>
        <taxon>Neoptera</taxon>
        <taxon>Endopterygota</taxon>
        <taxon>Hymenoptera</taxon>
        <taxon>Apocrita</taxon>
        <taxon>Aculeata</taxon>
        <taxon>Apoidea</taxon>
        <taxon>Anthophila</taxon>
        <taxon>Apidae</taxon>
        <taxon>Bombus</taxon>
        <taxon>Pyrobombus</taxon>
    </lineage>
</organism>
<gene>
    <name evidence="3" type="primary">LOC117152291</name>
</gene>
<feature type="region of interest" description="Disordered" evidence="1">
    <location>
        <begin position="1"/>
        <end position="37"/>
    </location>
</feature>
<sequence>MSEKFSELPNKINNTSAKELSDEAETRKLNDETTGNAYPLPNITEILDPLGSANCLSTFDLAKIQKQDSTNFVNVSTIIGKEIASVSHSKTSIKLHNIRSAVNKVKEEEKRVTKEKDSKHFQAEETQVQRAQRNQKGKNRESPVEDIYKNLNKYPSHWIIIGLKILYWLLHLILDVGNIVGSADLMIPPGKYRWYHTILYTKYFLVNMAAALSKICILNAISKQLDNWIDISKPASWRKIKTKMKERNETLPAQIGFGHLAREPIGEVTIEENMDPTYAEYLEDLFDKLTLYNE</sequence>
<dbReference type="RefSeq" id="XP_033179335.1">
    <property type="nucleotide sequence ID" value="XM_033323444.1"/>
</dbReference>